<keyword evidence="2" id="KW-1185">Reference proteome</keyword>
<comment type="caution">
    <text evidence="1">The sequence shown here is derived from an EMBL/GenBank/DDBJ whole genome shotgun (WGS) entry which is preliminary data.</text>
</comment>
<proteinExistence type="predicted"/>
<reference evidence="1 2" key="1">
    <citation type="submission" date="2023-02" db="EMBL/GenBank/DDBJ databases">
        <title>LHISI_Scaffold_Assembly.</title>
        <authorList>
            <person name="Stuart O.P."/>
            <person name="Cleave R."/>
            <person name="Magrath M.J.L."/>
            <person name="Mikheyev A.S."/>
        </authorList>
    </citation>
    <scope>NUCLEOTIDE SEQUENCE [LARGE SCALE GENOMIC DNA]</scope>
    <source>
        <strain evidence="1">Daus_M_001</strain>
        <tissue evidence="1">Leg muscle</tissue>
    </source>
</reference>
<dbReference type="Proteomes" id="UP001159363">
    <property type="component" value="Chromosome 2"/>
</dbReference>
<dbReference type="EMBL" id="JARBHB010000002">
    <property type="protein sequence ID" value="KAJ8894473.1"/>
    <property type="molecule type" value="Genomic_DNA"/>
</dbReference>
<sequence length="362" mass="40064">MLAPFDIDEAYWHLLSLRLPALRRLSLARRAALPLPSAVPYTRLMSVYSANVYSTKRRVNGIQGRVDVACHQWLDYSLLSLAKRVRSPTGHSPGLPHVGLVPDDATGRRVSSGISRFPGPCIPPLPHTQLASPSSALKTSEPPKYLHSLITNWNNPGAPLSPRTRCLWMEFRIIDNQWDTPPWELSRPRSRSEGAIRATLTRAPSALSLLRAKRAVFPFCAKICYSPILFEGKKKQSDPTTVQCLVDSRQLQNNPLVRRVNCGVGSDHGLCPVRIHPGVYLEWPRRDVQYRDENGHCVASPVLSSVAVRTKHTSEDQGLRALAPRRSSPPFPVIVSILSSCCRNPPPSGISGTIPTCDVPEH</sequence>
<evidence type="ECO:0000313" key="1">
    <source>
        <dbReference type="EMBL" id="KAJ8894473.1"/>
    </source>
</evidence>
<organism evidence="1 2">
    <name type="scientific">Dryococelus australis</name>
    <dbReference type="NCBI Taxonomy" id="614101"/>
    <lineage>
        <taxon>Eukaryota</taxon>
        <taxon>Metazoa</taxon>
        <taxon>Ecdysozoa</taxon>
        <taxon>Arthropoda</taxon>
        <taxon>Hexapoda</taxon>
        <taxon>Insecta</taxon>
        <taxon>Pterygota</taxon>
        <taxon>Neoptera</taxon>
        <taxon>Polyneoptera</taxon>
        <taxon>Phasmatodea</taxon>
        <taxon>Verophasmatodea</taxon>
        <taxon>Anareolatae</taxon>
        <taxon>Phasmatidae</taxon>
        <taxon>Eurycanthinae</taxon>
        <taxon>Dryococelus</taxon>
    </lineage>
</organism>
<protein>
    <submittedName>
        <fullName evidence="1">Uncharacterized protein</fullName>
    </submittedName>
</protein>
<accession>A0ABQ9IEX7</accession>
<evidence type="ECO:0000313" key="2">
    <source>
        <dbReference type="Proteomes" id="UP001159363"/>
    </source>
</evidence>
<name>A0ABQ9IEX7_9NEOP</name>
<gene>
    <name evidence="1" type="ORF">PR048_007127</name>
</gene>